<keyword evidence="2" id="KW-0342">GTP-binding</keyword>
<keyword evidence="1" id="KW-0547">Nucleotide-binding</keyword>
<dbReference type="InterPro" id="IPR027417">
    <property type="entry name" value="P-loop_NTPase"/>
</dbReference>
<dbReference type="PANTHER" id="PTHR11259:SF2">
    <property type="entry name" value="GH16429P"/>
    <property type="match status" value="1"/>
</dbReference>
<dbReference type="EMBL" id="LAZR01003919">
    <property type="protein sequence ID" value="KKN13467.1"/>
    <property type="molecule type" value="Genomic_DNA"/>
</dbReference>
<sequence length="402" mass="45855">MNDQKSKSVVLKDFFKRSVLINEIDEVLRFKPDTLIGVDKVSSDQLSAIGIKTVGDLANLSVANLPEIKQILPTMLIKWVKISQVIQKNITEQLRRHKKILMTGLDAAGKTSILAVVQDKFSIIKSLLPTRGVKREKLDFFGYPIISWDLGGQVQYREKLYFNRPELFFTEADIMLYVVDTQDPDRFPESANYFREVLKALEALNEKPAIVIVLSKSDSDIRKTLQWQQNETKIINKFTKIADDFEDYSVDFCDTTVFQRETIMVMLSVALKKVSDTSEIVENILEDFASQVGAKASSLVSMDGLIFGSYTNTETEEMLVNNTALLLQTLSNFYNSIGLIREKSISLELPLNGFTIRGEKLFEYSDLQIPVYLWAIVEEPEKLEGKLDYFKEQLLPLINLFL</sequence>
<dbReference type="GO" id="GO:0005525">
    <property type="term" value="F:GTP binding"/>
    <property type="evidence" value="ECO:0007669"/>
    <property type="project" value="UniProtKB-KW"/>
</dbReference>
<proteinExistence type="predicted"/>
<accession>A0A0F9NN30</accession>
<comment type="caution">
    <text evidence="3">The sequence shown here is derived from an EMBL/GenBank/DDBJ whole genome shotgun (WGS) entry which is preliminary data.</text>
</comment>
<dbReference type="PROSITE" id="PS51417">
    <property type="entry name" value="ARF"/>
    <property type="match status" value="1"/>
</dbReference>
<dbReference type="GO" id="GO:0005764">
    <property type="term" value="C:lysosome"/>
    <property type="evidence" value="ECO:0007669"/>
    <property type="project" value="TreeGrafter"/>
</dbReference>
<reference evidence="3" key="1">
    <citation type="journal article" date="2015" name="Nature">
        <title>Complex archaea that bridge the gap between prokaryotes and eukaryotes.</title>
        <authorList>
            <person name="Spang A."/>
            <person name="Saw J.H."/>
            <person name="Jorgensen S.L."/>
            <person name="Zaremba-Niedzwiedzka K."/>
            <person name="Martijn J."/>
            <person name="Lind A.E."/>
            <person name="van Eijk R."/>
            <person name="Schleper C."/>
            <person name="Guy L."/>
            <person name="Ettema T.J."/>
        </authorList>
    </citation>
    <scope>NUCLEOTIDE SEQUENCE</scope>
</reference>
<dbReference type="GO" id="GO:0003924">
    <property type="term" value="F:GTPase activity"/>
    <property type="evidence" value="ECO:0007669"/>
    <property type="project" value="InterPro"/>
</dbReference>
<dbReference type="InterPro" id="IPR006689">
    <property type="entry name" value="Small_GTPase_ARF/SAR"/>
</dbReference>
<evidence type="ECO:0008006" key="4">
    <source>
        <dbReference type="Google" id="ProtNLM"/>
    </source>
</evidence>
<dbReference type="GO" id="GO:0009267">
    <property type="term" value="P:cellular response to starvation"/>
    <property type="evidence" value="ECO:0007669"/>
    <property type="project" value="TreeGrafter"/>
</dbReference>
<organism evidence="3">
    <name type="scientific">marine sediment metagenome</name>
    <dbReference type="NCBI Taxonomy" id="412755"/>
    <lineage>
        <taxon>unclassified sequences</taxon>
        <taxon>metagenomes</taxon>
        <taxon>ecological metagenomes</taxon>
    </lineage>
</organism>
<dbReference type="GO" id="GO:1904263">
    <property type="term" value="P:positive regulation of TORC1 signaling"/>
    <property type="evidence" value="ECO:0007669"/>
    <property type="project" value="TreeGrafter"/>
</dbReference>
<dbReference type="PANTHER" id="PTHR11259">
    <property type="entry name" value="RAS-RELATED GTP BINDING RAG/GTR YEAST"/>
    <property type="match status" value="1"/>
</dbReference>
<dbReference type="Pfam" id="PF00025">
    <property type="entry name" value="Arf"/>
    <property type="match status" value="1"/>
</dbReference>
<evidence type="ECO:0000256" key="1">
    <source>
        <dbReference type="ARBA" id="ARBA00022741"/>
    </source>
</evidence>
<evidence type="ECO:0000256" key="2">
    <source>
        <dbReference type="ARBA" id="ARBA00023134"/>
    </source>
</evidence>
<dbReference type="GO" id="GO:0010507">
    <property type="term" value="P:negative regulation of autophagy"/>
    <property type="evidence" value="ECO:0007669"/>
    <property type="project" value="TreeGrafter"/>
</dbReference>
<dbReference type="AlphaFoldDB" id="A0A0F9NN30"/>
<dbReference type="GO" id="GO:0005634">
    <property type="term" value="C:nucleus"/>
    <property type="evidence" value="ECO:0007669"/>
    <property type="project" value="TreeGrafter"/>
</dbReference>
<evidence type="ECO:0000313" key="3">
    <source>
        <dbReference type="EMBL" id="KKN13467.1"/>
    </source>
</evidence>
<dbReference type="Gene3D" id="3.40.50.300">
    <property type="entry name" value="P-loop containing nucleotide triphosphate hydrolases"/>
    <property type="match status" value="1"/>
</dbReference>
<dbReference type="SUPFAM" id="SSF52540">
    <property type="entry name" value="P-loop containing nucleoside triphosphate hydrolases"/>
    <property type="match status" value="1"/>
</dbReference>
<dbReference type="SMART" id="SM00177">
    <property type="entry name" value="ARF"/>
    <property type="match status" value="1"/>
</dbReference>
<name>A0A0F9NN30_9ZZZZ</name>
<dbReference type="InterPro" id="IPR006762">
    <property type="entry name" value="Gtr1_RagA"/>
</dbReference>
<dbReference type="GO" id="GO:1990131">
    <property type="term" value="C:Gtr1-Gtr2 GTPase complex"/>
    <property type="evidence" value="ECO:0007669"/>
    <property type="project" value="TreeGrafter"/>
</dbReference>
<gene>
    <name evidence="3" type="ORF">LCGC14_1006060</name>
</gene>
<protein>
    <recommendedName>
        <fullName evidence="4">G domain-containing protein</fullName>
    </recommendedName>
</protein>